<dbReference type="Pfam" id="PF10118">
    <property type="entry name" value="Metal_hydrol"/>
    <property type="match status" value="1"/>
</dbReference>
<dbReference type="PANTHER" id="PTHR39456">
    <property type="entry name" value="METAL-DEPENDENT HYDROLASE"/>
    <property type="match status" value="1"/>
</dbReference>
<keyword evidence="2" id="KW-1185">Reference proteome</keyword>
<name>A0A1C3D0H8_9GAMM</name>
<dbReference type="RefSeq" id="WP_068885684.1">
    <property type="nucleotide sequence ID" value="NZ_CBCRUU010000011.1"/>
</dbReference>
<dbReference type="OrthoDB" id="4760165at2"/>
<keyword evidence="1" id="KW-0378">Hydrolase</keyword>
<dbReference type="AlphaFoldDB" id="A0A1C3D0H8"/>
<dbReference type="STRING" id="1891224.BBP83_01725"/>
<comment type="caution">
    <text evidence="1">The sequence shown here is derived from an EMBL/GenBank/DDBJ whole genome shotgun (WGS) entry which is preliminary data.</text>
</comment>
<dbReference type="InterPro" id="IPR016516">
    <property type="entry name" value="UCP07580"/>
</dbReference>
<dbReference type="Proteomes" id="UP000186553">
    <property type="component" value="Unassembled WGS sequence"/>
</dbReference>
<reference evidence="1 2" key="1">
    <citation type="submission" date="2016-07" db="EMBL/GenBank/DDBJ databases">
        <title>Acinetobacter sp. ANC 4603.</title>
        <authorList>
            <person name="Radolfova-Krizova L."/>
            <person name="Nemec A."/>
        </authorList>
    </citation>
    <scope>NUCLEOTIDE SEQUENCE [LARGE SCALE GENOMIC DNA]</scope>
    <source>
        <strain evidence="1 2">ANC 4603</strain>
    </source>
</reference>
<dbReference type="GO" id="GO:0016787">
    <property type="term" value="F:hydrolase activity"/>
    <property type="evidence" value="ECO:0007669"/>
    <property type="project" value="UniProtKB-KW"/>
</dbReference>
<accession>A0A1C3D0H8</accession>
<sequence length="313" mass="36178">MITESSSKTYWPLFPRKVMFDWQTTPLHWIPQSPLASHAINHFSFSLVRGEYFFCRMFNKALPLIEDEKLKEHVKVFIRQEVIHAQAHKDSIEQYLQRYGVDIEKQYETVIHLFDHALADKPFGMKLPKFLQKQWLVARVGFVAATEHYTCALGKFVLEKAHWEAKGCNPEVSDLFTWHCAEEVEHRAVAYDLFQYLNKGNYAMRCLVMLPVVPILTMLMIKGTAGLATTDPVLSKSQKSLTRLGFWKEWASASQQNLIPSLSWFITTSGSFFKPDYHPIYEASTQMALDYINNSPAVKAFEQQLVFSNDPKN</sequence>
<organism evidence="1 2">
    <name type="scientific">Acinetobacter celticus</name>
    <dbReference type="NCBI Taxonomy" id="1891224"/>
    <lineage>
        <taxon>Bacteria</taxon>
        <taxon>Pseudomonadati</taxon>
        <taxon>Pseudomonadota</taxon>
        <taxon>Gammaproteobacteria</taxon>
        <taxon>Moraxellales</taxon>
        <taxon>Moraxellaceae</taxon>
        <taxon>Acinetobacter</taxon>
    </lineage>
</organism>
<proteinExistence type="predicted"/>
<evidence type="ECO:0000313" key="1">
    <source>
        <dbReference type="EMBL" id="ODA14545.1"/>
    </source>
</evidence>
<dbReference type="EMBL" id="MBDL01000001">
    <property type="protein sequence ID" value="ODA14545.1"/>
    <property type="molecule type" value="Genomic_DNA"/>
</dbReference>
<protein>
    <submittedName>
        <fullName evidence="1">Metal-dependent hydrolase</fullName>
    </submittedName>
</protein>
<gene>
    <name evidence="1" type="ORF">BBP83_01725</name>
</gene>
<dbReference type="PIRSF" id="PIRSF007580">
    <property type="entry name" value="UCP07580"/>
    <property type="match status" value="1"/>
</dbReference>
<dbReference type="PANTHER" id="PTHR39456:SF1">
    <property type="entry name" value="METAL-DEPENDENT HYDROLASE"/>
    <property type="match status" value="1"/>
</dbReference>
<evidence type="ECO:0000313" key="2">
    <source>
        <dbReference type="Proteomes" id="UP000186553"/>
    </source>
</evidence>